<feature type="transmembrane region" description="Helical" evidence="1">
    <location>
        <begin position="92"/>
        <end position="116"/>
    </location>
</feature>
<dbReference type="AlphaFoldDB" id="A0AAV0ARD2"/>
<keyword evidence="1" id="KW-1133">Transmembrane helix</keyword>
<dbReference type="Proteomes" id="UP001153365">
    <property type="component" value="Unassembled WGS sequence"/>
</dbReference>
<feature type="transmembrane region" description="Helical" evidence="1">
    <location>
        <begin position="56"/>
        <end position="80"/>
    </location>
</feature>
<gene>
    <name evidence="2" type="ORF">PPACK8108_LOCUS6466</name>
</gene>
<proteinExistence type="predicted"/>
<name>A0AAV0ARD2_PHAPC</name>
<evidence type="ECO:0000313" key="2">
    <source>
        <dbReference type="EMBL" id="CAH7671666.1"/>
    </source>
</evidence>
<keyword evidence="3" id="KW-1185">Reference proteome</keyword>
<keyword evidence="1" id="KW-0812">Transmembrane</keyword>
<evidence type="ECO:0000256" key="1">
    <source>
        <dbReference type="SAM" id="Phobius"/>
    </source>
</evidence>
<comment type="caution">
    <text evidence="2">The sequence shown here is derived from an EMBL/GenBank/DDBJ whole genome shotgun (WGS) entry which is preliminary data.</text>
</comment>
<organism evidence="2 3">
    <name type="scientific">Phakopsora pachyrhizi</name>
    <name type="common">Asian soybean rust disease fungus</name>
    <dbReference type="NCBI Taxonomy" id="170000"/>
    <lineage>
        <taxon>Eukaryota</taxon>
        <taxon>Fungi</taxon>
        <taxon>Dikarya</taxon>
        <taxon>Basidiomycota</taxon>
        <taxon>Pucciniomycotina</taxon>
        <taxon>Pucciniomycetes</taxon>
        <taxon>Pucciniales</taxon>
        <taxon>Phakopsoraceae</taxon>
        <taxon>Phakopsora</taxon>
    </lineage>
</organism>
<accession>A0AAV0ARD2</accession>
<sequence length="145" mass="16775">MPDNQEGRSLCEMIILKQNRTDHSKCLHCGCYSDGMYVYCARDKTLKTLKIQIDPYGLFLILFLFIYFYPLSISEIFSLYHTTVMDHSTLSLSAAMGSLPCVHFIFTLNSEIWLILYRFCDSGRGEYSLLHSTIIPQEFSLHHTV</sequence>
<dbReference type="EMBL" id="CALTRL010001232">
    <property type="protein sequence ID" value="CAH7671666.1"/>
    <property type="molecule type" value="Genomic_DNA"/>
</dbReference>
<protein>
    <submittedName>
        <fullName evidence="2">Expressed protein</fullName>
    </submittedName>
</protein>
<evidence type="ECO:0000313" key="3">
    <source>
        <dbReference type="Proteomes" id="UP001153365"/>
    </source>
</evidence>
<keyword evidence="1" id="KW-0472">Membrane</keyword>
<reference evidence="2" key="1">
    <citation type="submission" date="2022-06" db="EMBL/GenBank/DDBJ databases">
        <authorList>
            <consortium name="SYNGENTA / RWTH Aachen University"/>
        </authorList>
    </citation>
    <scope>NUCLEOTIDE SEQUENCE</scope>
</reference>